<name>A0A1F5Y004_9BACT</name>
<dbReference type="STRING" id="1798364.A3G54_01110"/>
<dbReference type="EMBL" id="MFIQ01000013">
    <property type="protein sequence ID" value="OGF93527.1"/>
    <property type="molecule type" value="Genomic_DNA"/>
</dbReference>
<gene>
    <name evidence="2" type="ORF">A3G54_01110</name>
</gene>
<reference evidence="2 3" key="1">
    <citation type="journal article" date="2016" name="Nat. Commun.">
        <title>Thousands of microbial genomes shed light on interconnected biogeochemical processes in an aquifer system.</title>
        <authorList>
            <person name="Anantharaman K."/>
            <person name="Brown C.T."/>
            <person name="Hug L.A."/>
            <person name="Sharon I."/>
            <person name="Castelle C.J."/>
            <person name="Probst A.J."/>
            <person name="Thomas B.C."/>
            <person name="Singh A."/>
            <person name="Wilkins M.J."/>
            <person name="Karaoz U."/>
            <person name="Brodie E.L."/>
            <person name="Williams K.H."/>
            <person name="Hubbard S.S."/>
            <person name="Banfield J.F."/>
        </authorList>
    </citation>
    <scope>NUCLEOTIDE SEQUENCE [LARGE SCALE GENOMIC DNA]</scope>
</reference>
<comment type="caution">
    <text evidence="2">The sequence shown here is derived from an EMBL/GenBank/DDBJ whole genome shotgun (WGS) entry which is preliminary data.</text>
</comment>
<evidence type="ECO:0000313" key="2">
    <source>
        <dbReference type="EMBL" id="OGF93527.1"/>
    </source>
</evidence>
<organism evidence="2 3">
    <name type="scientific">Candidatus Giovannonibacteria bacterium RIFCSPLOWO2_12_FULL_44_15</name>
    <dbReference type="NCBI Taxonomy" id="1798364"/>
    <lineage>
        <taxon>Bacteria</taxon>
        <taxon>Candidatus Giovannoniibacteriota</taxon>
    </lineage>
</organism>
<evidence type="ECO:0000256" key="1">
    <source>
        <dbReference type="SAM" id="MobiDB-lite"/>
    </source>
</evidence>
<evidence type="ECO:0000313" key="3">
    <source>
        <dbReference type="Proteomes" id="UP000178894"/>
    </source>
</evidence>
<sequence length="176" mass="20952">MLERIPENAPETFNTHSPHLRGHFENYREEAVFKNGEPEYDETREEIAKYYEVPFTTEEDEEASRKENHIFIVDNKIVSRQRNHRAFCVITRNEGEKKSAWYIDGRLPHATMLNRLYNYYNVPDDNQNEINLGFLDYEGFPDIEEVQKKSKEIGKPITWFLRTTTSPNRGQEHLIK</sequence>
<dbReference type="AlphaFoldDB" id="A0A1F5Y004"/>
<accession>A0A1F5Y004</accession>
<feature type="region of interest" description="Disordered" evidence="1">
    <location>
        <begin position="1"/>
        <end position="20"/>
    </location>
</feature>
<dbReference type="Proteomes" id="UP000178894">
    <property type="component" value="Unassembled WGS sequence"/>
</dbReference>
<proteinExistence type="predicted"/>
<protein>
    <submittedName>
        <fullName evidence="2">Uncharacterized protein</fullName>
    </submittedName>
</protein>